<sequence length="95" mass="10808">MKLNKRLSIETIIVTAALLMIGYGWKIVQGMWLTGNYVPDIMNSNSDVDHFASQVSFGPNISFGWSRILVGIIIFIVMYYGARTIIDKMMMKSRK</sequence>
<dbReference type="Proteomes" id="UP000190188">
    <property type="component" value="Unassembled WGS sequence"/>
</dbReference>
<dbReference type="STRING" id="1324314.BVG16_27235"/>
<reference evidence="2 3" key="1">
    <citation type="submission" date="2017-01" db="EMBL/GenBank/DDBJ databases">
        <title>Genome analysis of Paenibacillus selenitrireducens ES3-24.</title>
        <authorList>
            <person name="Xu D."/>
            <person name="Yao R."/>
            <person name="Zheng S."/>
        </authorList>
    </citation>
    <scope>NUCLEOTIDE SEQUENCE [LARGE SCALE GENOMIC DNA]</scope>
    <source>
        <strain evidence="2 3">ES3-24</strain>
    </source>
</reference>
<dbReference type="OrthoDB" id="2665047at2"/>
<evidence type="ECO:0000256" key="1">
    <source>
        <dbReference type="SAM" id="Phobius"/>
    </source>
</evidence>
<name>A0A1T2X1N2_9BACL</name>
<feature type="transmembrane region" description="Helical" evidence="1">
    <location>
        <begin position="7"/>
        <end position="25"/>
    </location>
</feature>
<keyword evidence="1" id="KW-1133">Transmembrane helix</keyword>
<comment type="caution">
    <text evidence="2">The sequence shown here is derived from an EMBL/GenBank/DDBJ whole genome shotgun (WGS) entry which is preliminary data.</text>
</comment>
<dbReference type="AlphaFoldDB" id="A0A1T2X1N2"/>
<gene>
    <name evidence="2" type="ORF">BVG16_27235</name>
</gene>
<proteinExistence type="predicted"/>
<evidence type="ECO:0000313" key="3">
    <source>
        <dbReference type="Proteomes" id="UP000190188"/>
    </source>
</evidence>
<evidence type="ECO:0000313" key="2">
    <source>
        <dbReference type="EMBL" id="OPA73779.1"/>
    </source>
</evidence>
<protein>
    <submittedName>
        <fullName evidence="2">Uncharacterized protein</fullName>
    </submittedName>
</protein>
<feature type="transmembrane region" description="Helical" evidence="1">
    <location>
        <begin position="65"/>
        <end position="86"/>
    </location>
</feature>
<keyword evidence="1" id="KW-0472">Membrane</keyword>
<keyword evidence="3" id="KW-1185">Reference proteome</keyword>
<organism evidence="2 3">
    <name type="scientific">Paenibacillus selenitireducens</name>
    <dbReference type="NCBI Taxonomy" id="1324314"/>
    <lineage>
        <taxon>Bacteria</taxon>
        <taxon>Bacillati</taxon>
        <taxon>Bacillota</taxon>
        <taxon>Bacilli</taxon>
        <taxon>Bacillales</taxon>
        <taxon>Paenibacillaceae</taxon>
        <taxon>Paenibacillus</taxon>
    </lineage>
</organism>
<dbReference type="EMBL" id="MSZX01000014">
    <property type="protein sequence ID" value="OPA73779.1"/>
    <property type="molecule type" value="Genomic_DNA"/>
</dbReference>
<accession>A0A1T2X1N2</accession>
<dbReference type="RefSeq" id="WP_078502349.1">
    <property type="nucleotide sequence ID" value="NZ_MSZX01000014.1"/>
</dbReference>
<keyword evidence="1" id="KW-0812">Transmembrane</keyword>